<dbReference type="PANTHER" id="PTHR33336:SF3">
    <property type="entry name" value="ABM DOMAIN-CONTAINING PROTEIN"/>
    <property type="match status" value="1"/>
</dbReference>
<evidence type="ECO:0000313" key="2">
    <source>
        <dbReference type="EMBL" id="MBW2942435.1"/>
    </source>
</evidence>
<keyword evidence="2" id="KW-0503">Monooxygenase</keyword>
<reference evidence="2" key="1">
    <citation type="submission" date="2021-07" db="EMBL/GenBank/DDBJ databases">
        <title>Zhongshania sp. CAU 1632 isolated from seawater.</title>
        <authorList>
            <person name="Kim W."/>
        </authorList>
    </citation>
    <scope>NUCLEOTIDE SEQUENCE</scope>
    <source>
        <strain evidence="2">CAU 1632</strain>
    </source>
</reference>
<dbReference type="PANTHER" id="PTHR33336">
    <property type="entry name" value="QUINOL MONOOXYGENASE YGIN-RELATED"/>
    <property type="match status" value="1"/>
</dbReference>
<protein>
    <submittedName>
        <fullName evidence="2">Antibiotic biosynthesis monooxygenase</fullName>
    </submittedName>
</protein>
<keyword evidence="2" id="KW-0560">Oxidoreductase</keyword>
<evidence type="ECO:0000313" key="3">
    <source>
        <dbReference type="Proteomes" id="UP001166291"/>
    </source>
</evidence>
<dbReference type="GO" id="GO:0004497">
    <property type="term" value="F:monooxygenase activity"/>
    <property type="evidence" value="ECO:0007669"/>
    <property type="project" value="UniProtKB-KW"/>
</dbReference>
<dbReference type="EMBL" id="JAHWDQ010000005">
    <property type="protein sequence ID" value="MBW2942435.1"/>
    <property type="molecule type" value="Genomic_DNA"/>
</dbReference>
<accession>A0ABS6VVQ4</accession>
<proteinExistence type="predicted"/>
<gene>
    <name evidence="2" type="ORF">KXJ70_16685</name>
</gene>
<keyword evidence="3" id="KW-1185">Reference proteome</keyword>
<dbReference type="InterPro" id="IPR007138">
    <property type="entry name" value="ABM_dom"/>
</dbReference>
<name>A0ABS6VVQ4_9GAMM</name>
<organism evidence="2 3">
    <name type="scientific">Zhongshania aquimaris</name>
    <dbReference type="NCBI Taxonomy" id="2857107"/>
    <lineage>
        <taxon>Bacteria</taxon>
        <taxon>Pseudomonadati</taxon>
        <taxon>Pseudomonadota</taxon>
        <taxon>Gammaproteobacteria</taxon>
        <taxon>Cellvibrionales</taxon>
        <taxon>Spongiibacteraceae</taxon>
        <taxon>Zhongshania</taxon>
    </lineage>
</organism>
<dbReference type="RefSeq" id="WP_219044677.1">
    <property type="nucleotide sequence ID" value="NZ_JAHWDQ010000005.1"/>
</dbReference>
<sequence>MLVISARITVNPKDTASYIAGAQKILAPTHAEEGCIDYSIAVDIANPNMICIFEQWASEDALMTHLSLPHIAEFLALAASLDVTDMQVMKYEVSSCGPLQLDI</sequence>
<feature type="domain" description="ABM" evidence="1">
    <location>
        <begin position="2"/>
        <end position="93"/>
    </location>
</feature>
<comment type="caution">
    <text evidence="2">The sequence shown here is derived from an EMBL/GenBank/DDBJ whole genome shotgun (WGS) entry which is preliminary data.</text>
</comment>
<dbReference type="Proteomes" id="UP001166291">
    <property type="component" value="Unassembled WGS sequence"/>
</dbReference>
<dbReference type="Pfam" id="PF03992">
    <property type="entry name" value="ABM"/>
    <property type="match status" value="1"/>
</dbReference>
<dbReference type="InterPro" id="IPR050744">
    <property type="entry name" value="AI-2_Isomerase_LsrG"/>
</dbReference>
<dbReference type="PROSITE" id="PS51725">
    <property type="entry name" value="ABM"/>
    <property type="match status" value="1"/>
</dbReference>
<evidence type="ECO:0000259" key="1">
    <source>
        <dbReference type="PROSITE" id="PS51725"/>
    </source>
</evidence>